<dbReference type="Gene3D" id="3.40.50.450">
    <property type="match status" value="1"/>
</dbReference>
<protein>
    <submittedName>
        <fullName evidence="3">DNA-processing protein DprA</fullName>
    </submittedName>
</protein>
<dbReference type="NCBIfam" id="TIGR00732">
    <property type="entry name" value="dprA"/>
    <property type="match status" value="1"/>
</dbReference>
<gene>
    <name evidence="3" type="primary">dprA</name>
    <name evidence="3" type="ORF">ACFPU1_05160</name>
</gene>
<comment type="similarity">
    <text evidence="1">Belongs to the DprA/Smf family.</text>
</comment>
<keyword evidence="4" id="KW-1185">Reference proteome</keyword>
<dbReference type="Pfam" id="PF02481">
    <property type="entry name" value="DNA_processg_A"/>
    <property type="match status" value="1"/>
</dbReference>
<dbReference type="PANTHER" id="PTHR43022:SF1">
    <property type="entry name" value="PROTEIN SMF"/>
    <property type="match status" value="1"/>
</dbReference>
<proteinExistence type="inferred from homology"/>
<reference evidence="4" key="1">
    <citation type="journal article" date="2019" name="Int. J. Syst. Evol. Microbiol.">
        <title>The Global Catalogue of Microorganisms (GCM) 10K type strain sequencing project: providing services to taxonomists for standard genome sequencing and annotation.</title>
        <authorList>
            <consortium name="The Broad Institute Genomics Platform"/>
            <consortium name="The Broad Institute Genome Sequencing Center for Infectious Disease"/>
            <person name="Wu L."/>
            <person name="Ma J."/>
        </authorList>
    </citation>
    <scope>NUCLEOTIDE SEQUENCE [LARGE SCALE GENOMIC DNA]</scope>
    <source>
        <strain evidence="4">CECT 7184</strain>
    </source>
</reference>
<dbReference type="InterPro" id="IPR057666">
    <property type="entry name" value="DrpA_SLOG"/>
</dbReference>
<accession>A0ABW0YL93</accession>
<dbReference type="EMBL" id="JBHSOZ010000003">
    <property type="protein sequence ID" value="MFC5712160.1"/>
    <property type="molecule type" value="Genomic_DNA"/>
</dbReference>
<organism evidence="3 4">
    <name type="scientific">Thalassorhabdus alkalitolerans</name>
    <dbReference type="NCBI Taxonomy" id="2282697"/>
    <lineage>
        <taxon>Bacteria</taxon>
        <taxon>Bacillati</taxon>
        <taxon>Bacillota</taxon>
        <taxon>Bacilli</taxon>
        <taxon>Bacillales</taxon>
        <taxon>Bacillaceae</taxon>
        <taxon>Thalassorhabdus</taxon>
    </lineage>
</organism>
<name>A0ABW0YL93_9BACI</name>
<comment type="caution">
    <text evidence="3">The sequence shown here is derived from an EMBL/GenBank/DDBJ whole genome shotgun (WGS) entry which is preliminary data.</text>
</comment>
<sequence>MTDRKNRLLLLHEATGAGWNTLKKIYTIDPSFSLPFVLSPASLSKELAIPLKKASSLIHFLQKEKGKRTVQYYLDRNIMIMTPFDSMYPRRLFHMHDPPWVLYIKGQTDILKKSSFLAVVGTRQPTSYGLQAMEMLLPPIIKRRTVIISGLAKGVDTRAHQLAMSNQGYTIAVCGSGFNYMYPRENLAFSRIISQSHLLVSEYPPHTPPAKWQFPMRNRIISSLSDAVFVIEAGAKSGSLITASQALEQGRDVYALPGPIDSKVSAGTNKLIQDGARPILHPDDLL</sequence>
<evidence type="ECO:0000259" key="2">
    <source>
        <dbReference type="Pfam" id="PF02481"/>
    </source>
</evidence>
<feature type="domain" description="Smf/DprA SLOG" evidence="2">
    <location>
        <begin position="80"/>
        <end position="286"/>
    </location>
</feature>
<dbReference type="SUPFAM" id="SSF102405">
    <property type="entry name" value="MCP/YpsA-like"/>
    <property type="match status" value="1"/>
</dbReference>
<dbReference type="InterPro" id="IPR003488">
    <property type="entry name" value="DprA"/>
</dbReference>
<evidence type="ECO:0000313" key="3">
    <source>
        <dbReference type="EMBL" id="MFC5712160.1"/>
    </source>
</evidence>
<dbReference type="PANTHER" id="PTHR43022">
    <property type="entry name" value="PROTEIN SMF"/>
    <property type="match status" value="1"/>
</dbReference>
<dbReference type="Proteomes" id="UP001596142">
    <property type="component" value="Unassembled WGS sequence"/>
</dbReference>
<evidence type="ECO:0000256" key="1">
    <source>
        <dbReference type="ARBA" id="ARBA00006525"/>
    </source>
</evidence>
<evidence type="ECO:0000313" key="4">
    <source>
        <dbReference type="Proteomes" id="UP001596142"/>
    </source>
</evidence>
<dbReference type="RefSeq" id="WP_385939224.1">
    <property type="nucleotide sequence ID" value="NZ_JBHSOZ010000003.1"/>
</dbReference>